<dbReference type="EMBL" id="KQ965995">
    <property type="protein sequence ID" value="KXS08787.1"/>
    <property type="molecule type" value="Genomic_DNA"/>
</dbReference>
<evidence type="ECO:0000313" key="3">
    <source>
        <dbReference type="Proteomes" id="UP000070544"/>
    </source>
</evidence>
<evidence type="ECO:0000313" key="2">
    <source>
        <dbReference type="EMBL" id="KXS08787.1"/>
    </source>
</evidence>
<organism evidence="2 3">
    <name type="scientific">Gonapodya prolifera (strain JEL478)</name>
    <name type="common">Monoblepharis prolifera</name>
    <dbReference type="NCBI Taxonomy" id="1344416"/>
    <lineage>
        <taxon>Eukaryota</taxon>
        <taxon>Fungi</taxon>
        <taxon>Fungi incertae sedis</taxon>
        <taxon>Chytridiomycota</taxon>
        <taxon>Chytridiomycota incertae sedis</taxon>
        <taxon>Monoblepharidomycetes</taxon>
        <taxon>Monoblepharidales</taxon>
        <taxon>Gonapodyaceae</taxon>
        <taxon>Gonapodya</taxon>
    </lineage>
</organism>
<protein>
    <submittedName>
        <fullName evidence="2">Uncharacterized protein</fullName>
    </submittedName>
</protein>
<feature type="compositionally biased region" description="Polar residues" evidence="1">
    <location>
        <begin position="67"/>
        <end position="79"/>
    </location>
</feature>
<reference evidence="2 3" key="1">
    <citation type="journal article" date="2015" name="Genome Biol. Evol.">
        <title>Phylogenomic analyses indicate that early fungi evolved digesting cell walls of algal ancestors of land plants.</title>
        <authorList>
            <person name="Chang Y."/>
            <person name="Wang S."/>
            <person name="Sekimoto S."/>
            <person name="Aerts A.L."/>
            <person name="Choi C."/>
            <person name="Clum A."/>
            <person name="LaButti K.M."/>
            <person name="Lindquist E.A."/>
            <person name="Yee Ngan C."/>
            <person name="Ohm R.A."/>
            <person name="Salamov A.A."/>
            <person name="Grigoriev I.V."/>
            <person name="Spatafora J.W."/>
            <person name="Berbee M.L."/>
        </authorList>
    </citation>
    <scope>NUCLEOTIDE SEQUENCE [LARGE SCALE GENOMIC DNA]</scope>
    <source>
        <strain evidence="2 3">JEL478</strain>
    </source>
</reference>
<accession>A0A138ZWC1</accession>
<name>A0A138ZWC1_GONPJ</name>
<keyword evidence="3" id="KW-1185">Reference proteome</keyword>
<dbReference type="Proteomes" id="UP000070544">
    <property type="component" value="Unassembled WGS sequence"/>
</dbReference>
<gene>
    <name evidence="2" type="ORF">M427DRAFT_39969</name>
</gene>
<feature type="region of interest" description="Disordered" evidence="1">
    <location>
        <begin position="61"/>
        <end position="82"/>
    </location>
</feature>
<dbReference type="AlphaFoldDB" id="A0A138ZWC1"/>
<proteinExistence type="predicted"/>
<sequence length="98" mass="11044">MSSAGQPSASEDYGWVSAKRFVTSKRETSWVFHDGHFKKQEKGNQKQAVCLQHTIKDAEVQKKLDSRSSSGGQQLTIKETASRKQKVDLFEACDDAYF</sequence>
<evidence type="ECO:0000256" key="1">
    <source>
        <dbReference type="SAM" id="MobiDB-lite"/>
    </source>
</evidence>